<evidence type="ECO:0000313" key="2">
    <source>
        <dbReference type="WBParaSite" id="GPUH_0000830601-mRNA-1"/>
    </source>
</evidence>
<feature type="region of interest" description="Disordered" evidence="1">
    <location>
        <begin position="39"/>
        <end position="86"/>
    </location>
</feature>
<protein>
    <submittedName>
        <fullName evidence="2">ZM domain-containing protein</fullName>
    </submittedName>
</protein>
<dbReference type="AlphaFoldDB" id="A0A183DHV6"/>
<feature type="compositionally biased region" description="Polar residues" evidence="1">
    <location>
        <begin position="63"/>
        <end position="86"/>
    </location>
</feature>
<organism evidence="2">
    <name type="scientific">Gongylonema pulchrum</name>
    <dbReference type="NCBI Taxonomy" id="637853"/>
    <lineage>
        <taxon>Eukaryota</taxon>
        <taxon>Metazoa</taxon>
        <taxon>Ecdysozoa</taxon>
        <taxon>Nematoda</taxon>
        <taxon>Chromadorea</taxon>
        <taxon>Rhabditida</taxon>
        <taxon>Spirurina</taxon>
        <taxon>Spiruromorpha</taxon>
        <taxon>Spiruroidea</taxon>
        <taxon>Gongylonematidae</taxon>
        <taxon>Gongylonema</taxon>
    </lineage>
</organism>
<feature type="region of interest" description="Disordered" evidence="1">
    <location>
        <begin position="159"/>
        <end position="209"/>
    </location>
</feature>
<dbReference type="WBParaSite" id="GPUH_0000830601-mRNA-1">
    <property type="protein sequence ID" value="GPUH_0000830601-mRNA-1"/>
    <property type="gene ID" value="GPUH_0000830601"/>
</dbReference>
<sequence>LDVADVSKDPAPTTQPVMRHVPVVFPTSRTFIVAPFSRMSGRRTESNQQGAPAGLRNRARPESTLSSKQLAPFGSTTSRQEQVKYSRNPQSKFCGFTRQCSLQNRLQPPENSRFCERSSCFCLTPQQQSLRSAKTETSQSPNAFDGALSSPTYLQALLESPVKNRKETADSPKPLKYIKIHYGPSPAPVIKQQPLRTRSTDIPSPDTDRFREQCPADFDYYKYLRPARRDRSNAQNQRVTVVSAIPDDAIEVRKKTPCYAQSERPSTIYSVNT</sequence>
<name>A0A183DHV6_9BILA</name>
<accession>A0A183DHV6</accession>
<proteinExistence type="predicted"/>
<evidence type="ECO:0000256" key="1">
    <source>
        <dbReference type="SAM" id="MobiDB-lite"/>
    </source>
</evidence>
<reference evidence="2" key="1">
    <citation type="submission" date="2016-06" db="UniProtKB">
        <authorList>
            <consortium name="WormBaseParasite"/>
        </authorList>
    </citation>
    <scope>IDENTIFICATION</scope>
</reference>